<keyword evidence="5" id="KW-1185">Reference proteome</keyword>
<name>A0A7U4LF99_9SPHN</name>
<keyword evidence="1" id="KW-0472">Membrane</keyword>
<evidence type="ECO:0000256" key="1">
    <source>
        <dbReference type="SAM" id="Phobius"/>
    </source>
</evidence>
<feature type="transmembrane region" description="Helical" evidence="1">
    <location>
        <begin position="144"/>
        <end position="162"/>
    </location>
</feature>
<feature type="transmembrane region" description="Helical" evidence="1">
    <location>
        <begin position="264"/>
        <end position="283"/>
    </location>
</feature>
<feature type="domain" description="DUF4010" evidence="3">
    <location>
        <begin position="179"/>
        <end position="386"/>
    </location>
</feature>
<keyword evidence="1" id="KW-0812">Transmembrane</keyword>
<feature type="transmembrane region" description="Helical" evidence="1">
    <location>
        <begin position="303"/>
        <end position="320"/>
    </location>
</feature>
<dbReference type="InterPro" id="IPR049177">
    <property type="entry name" value="MgtC_SapB_SrpB_YhiD_N"/>
</dbReference>
<dbReference type="Pfam" id="PF02308">
    <property type="entry name" value="MgtC"/>
    <property type="match status" value="1"/>
</dbReference>
<evidence type="ECO:0000259" key="2">
    <source>
        <dbReference type="Pfam" id="PF02308"/>
    </source>
</evidence>
<dbReference type="Pfam" id="PF13194">
    <property type="entry name" value="DUF4010"/>
    <property type="match status" value="1"/>
</dbReference>
<keyword evidence="1" id="KW-1133">Transmembrane helix</keyword>
<feature type="transmembrane region" description="Helical" evidence="1">
    <location>
        <begin position="86"/>
        <end position="103"/>
    </location>
</feature>
<evidence type="ECO:0000259" key="3">
    <source>
        <dbReference type="Pfam" id="PF13194"/>
    </source>
</evidence>
<accession>A0A7U4LF99</accession>
<organism evidence="4 5">
    <name type="scientific">Sphingomonas hengshuiensis</name>
    <dbReference type="NCBI Taxonomy" id="1609977"/>
    <lineage>
        <taxon>Bacteria</taxon>
        <taxon>Pseudomonadati</taxon>
        <taxon>Pseudomonadota</taxon>
        <taxon>Alphaproteobacteria</taxon>
        <taxon>Sphingomonadales</taxon>
        <taxon>Sphingomonadaceae</taxon>
        <taxon>Sphingomonas</taxon>
    </lineage>
</organism>
<feature type="domain" description="MgtC/SapB/SrpB/YhiD N-terminal" evidence="2">
    <location>
        <begin position="10"/>
        <end position="131"/>
    </location>
</feature>
<reference evidence="4 5" key="2">
    <citation type="submission" date="2015-02" db="EMBL/GenBank/DDBJ databases">
        <title>The complete genome of Sphingomonas hengshuiensis sp. WHSC-8 isolated from soil of Hengshui Lake.</title>
        <authorList>
            <person name="Wei S."/>
            <person name="Guo J."/>
            <person name="Su C."/>
            <person name="Wu R."/>
            <person name="Zhang Z."/>
            <person name="Liang K."/>
            <person name="Li H."/>
            <person name="Wang T."/>
            <person name="Liu H."/>
            <person name="Zhang C."/>
            <person name="Li Z."/>
            <person name="Wang Q."/>
            <person name="Meng J."/>
        </authorList>
    </citation>
    <scope>NUCLEOTIDE SEQUENCE [LARGE SCALE GENOMIC DNA]</scope>
    <source>
        <strain evidence="4 5">WHSC-8</strain>
    </source>
</reference>
<feature type="transmembrane region" description="Helical" evidence="1">
    <location>
        <begin position="43"/>
        <end position="74"/>
    </location>
</feature>
<proteinExistence type="predicted"/>
<dbReference type="PANTHER" id="PTHR39084">
    <property type="entry name" value="MEMBRANE PROTEIN-RELATED"/>
    <property type="match status" value="1"/>
</dbReference>
<evidence type="ECO:0000313" key="5">
    <source>
        <dbReference type="Proteomes" id="UP000032300"/>
    </source>
</evidence>
<dbReference type="EMBL" id="CP010836">
    <property type="protein sequence ID" value="AJP72309.1"/>
    <property type="molecule type" value="Genomic_DNA"/>
</dbReference>
<dbReference type="AlphaFoldDB" id="A0A7U4LF99"/>
<dbReference type="PANTHER" id="PTHR39084:SF1">
    <property type="entry name" value="DUF4010 DOMAIN-CONTAINING PROTEIN"/>
    <property type="match status" value="1"/>
</dbReference>
<dbReference type="OrthoDB" id="9813718at2"/>
<dbReference type="Proteomes" id="UP000032300">
    <property type="component" value="Chromosome"/>
</dbReference>
<dbReference type="InterPro" id="IPR025105">
    <property type="entry name" value="DUF4010"/>
</dbReference>
<protein>
    <submittedName>
        <fullName evidence="4">Membrane protein</fullName>
    </submittedName>
</protein>
<gene>
    <name evidence="4" type="ORF">TS85_11705</name>
</gene>
<feature type="transmembrane region" description="Helical" evidence="1">
    <location>
        <begin position="399"/>
        <end position="416"/>
    </location>
</feature>
<feature type="transmembrane region" description="Helical" evidence="1">
    <location>
        <begin position="233"/>
        <end position="257"/>
    </location>
</feature>
<feature type="transmembrane region" description="Helical" evidence="1">
    <location>
        <begin position="366"/>
        <end position="387"/>
    </location>
</feature>
<evidence type="ECO:0000313" key="4">
    <source>
        <dbReference type="EMBL" id="AJP72309.1"/>
    </source>
</evidence>
<sequence>MPLDSSLRDLAAALAVGLLIGLERGWRARGIADGGRVSGFRTFGFLGLAGGVAAMLPLVIAAVVAAGVAASLVLGYAGLLRRDGSLSVTGTVVGVLTFGLGFLAGSGRVAEALAVAAVVVLILSSREPLHAMLKGMSEAEVESVARFAIVALLVLPLLPDASYGPYQAWNPHRIWMVVVIVLALSFAGYVAARRFGPDRGVLVLALTGALVSSTAVTASYARQLRAGSGSEAGLTAGIGLASLVMLVRVQVITALLAPFASVSLAIAMVPALATALLLALLALRRGNSGGSTAPVVLGNPLDFGPALLLAGLVAILSVVARWAQMAFGDQGIAVLLGITGMMDVDAAVLTLAGLPAGTIDGTTAGIVLAVPILANTAIKGVMALTIAGGRKGVRASAPLFGAVLASACGIALAGWLR</sequence>
<feature type="transmembrane region" description="Helical" evidence="1">
    <location>
        <begin position="201"/>
        <end position="221"/>
    </location>
</feature>
<dbReference type="KEGG" id="sphi:TS85_11705"/>
<feature type="transmembrane region" description="Helical" evidence="1">
    <location>
        <begin position="332"/>
        <end position="354"/>
    </location>
</feature>
<reference evidence="4 5" key="1">
    <citation type="journal article" date="2015" name="Int. J. Syst. Evol. Microbiol.">
        <title>Sphingomonas hengshuiensis sp. nov., isolated from lake wetland.</title>
        <authorList>
            <person name="Wei S."/>
            <person name="Wang T."/>
            <person name="Liu H."/>
            <person name="Zhang C."/>
            <person name="Guo J."/>
            <person name="Wang Q."/>
            <person name="Liang K."/>
            <person name="Zhang Z."/>
        </authorList>
    </citation>
    <scope>NUCLEOTIDE SEQUENCE [LARGE SCALE GENOMIC DNA]</scope>
    <source>
        <strain evidence="4 5">WHSC-8</strain>
    </source>
</reference>
<feature type="transmembrane region" description="Helical" evidence="1">
    <location>
        <begin position="174"/>
        <end position="192"/>
    </location>
</feature>